<comment type="caution">
    <text evidence="1">The sequence shown here is derived from an EMBL/GenBank/DDBJ whole genome shotgun (WGS) entry which is preliminary data.</text>
</comment>
<dbReference type="AlphaFoldDB" id="A0A6M1SV64"/>
<dbReference type="EMBL" id="JAALFG010000005">
    <property type="protein sequence ID" value="NGP19282.1"/>
    <property type="molecule type" value="Genomic_DNA"/>
</dbReference>
<gene>
    <name evidence="1" type="ORF">G5575_18035</name>
</gene>
<evidence type="ECO:0000313" key="2">
    <source>
        <dbReference type="Proteomes" id="UP000474802"/>
    </source>
</evidence>
<dbReference type="Proteomes" id="UP000474802">
    <property type="component" value="Unassembled WGS sequence"/>
</dbReference>
<reference evidence="1 2" key="2">
    <citation type="submission" date="2020-03" db="EMBL/GenBank/DDBJ databases">
        <title>Devosia chinhatensis sp. nov., isolated from a hexachlorocyclohexane (HCH) dump site in India.</title>
        <authorList>
            <person name="Kumar M."/>
            <person name="Lal R."/>
        </authorList>
    </citation>
    <scope>NUCLEOTIDE SEQUENCE [LARGE SCALE GENOMIC DNA]</scope>
    <source>
        <strain evidence="1 2">H239</strain>
    </source>
</reference>
<dbReference type="RefSeq" id="WP_164535531.1">
    <property type="nucleotide sequence ID" value="NZ_JAALFG010000005.1"/>
</dbReference>
<reference evidence="1 2" key="1">
    <citation type="submission" date="2020-02" db="EMBL/GenBank/DDBJ databases">
        <authorList>
            <person name="Khan S.A."/>
            <person name="Jeon C.O."/>
            <person name="Chun B.H."/>
        </authorList>
    </citation>
    <scope>NUCLEOTIDE SEQUENCE [LARGE SCALE GENOMIC DNA]</scope>
    <source>
        <strain evidence="1 2">H239</strain>
    </source>
</reference>
<evidence type="ECO:0000313" key="1">
    <source>
        <dbReference type="EMBL" id="NGP19282.1"/>
    </source>
</evidence>
<name>A0A6M1SV64_9HYPH</name>
<proteinExistence type="predicted"/>
<protein>
    <submittedName>
        <fullName evidence="1">Uncharacterized protein</fullName>
    </submittedName>
</protein>
<keyword evidence="2" id="KW-1185">Reference proteome</keyword>
<organism evidence="1 2">
    <name type="scientific">Devosia aurantiaca</name>
    <dbReference type="NCBI Taxonomy" id="2714858"/>
    <lineage>
        <taxon>Bacteria</taxon>
        <taxon>Pseudomonadati</taxon>
        <taxon>Pseudomonadota</taxon>
        <taxon>Alphaproteobacteria</taxon>
        <taxon>Hyphomicrobiales</taxon>
        <taxon>Devosiaceae</taxon>
        <taxon>Devosia</taxon>
    </lineage>
</organism>
<sequence length="72" mass="7786">MKLWPFSRSPSINAVLVDDVPAAPVPDEEIEYQRDVAGLALQRESILTAQIAGQIQETLAAGVLLELRGGRT</sequence>
<accession>A0A6M1SV64</accession>